<comment type="caution">
    <text evidence="3">The sequence shown here is derived from an EMBL/GenBank/DDBJ whole genome shotgun (WGS) entry which is preliminary data.</text>
</comment>
<dbReference type="RefSeq" id="WP_200386557.1">
    <property type="nucleotide sequence ID" value="NZ_NRSD01000002.1"/>
</dbReference>
<evidence type="ECO:0000256" key="1">
    <source>
        <dbReference type="ARBA" id="ARBA00022747"/>
    </source>
</evidence>
<dbReference type="PANTHER" id="PTHR43140">
    <property type="entry name" value="TYPE-1 RESTRICTION ENZYME ECOKI SPECIFICITY PROTEIN"/>
    <property type="match status" value="1"/>
</dbReference>
<evidence type="ECO:0000256" key="2">
    <source>
        <dbReference type="ARBA" id="ARBA00023125"/>
    </source>
</evidence>
<dbReference type="GO" id="GO:0004519">
    <property type="term" value="F:endonuclease activity"/>
    <property type="evidence" value="ECO:0007669"/>
    <property type="project" value="UniProtKB-KW"/>
</dbReference>
<dbReference type="GO" id="GO:0003677">
    <property type="term" value="F:DNA binding"/>
    <property type="evidence" value="ECO:0007669"/>
    <property type="project" value="UniProtKB-KW"/>
</dbReference>
<dbReference type="Gene3D" id="3.90.220.20">
    <property type="entry name" value="DNA methylase specificity domains"/>
    <property type="match status" value="2"/>
</dbReference>
<dbReference type="EMBL" id="NRSD01000002">
    <property type="protein sequence ID" value="MBK1643764.1"/>
    <property type="molecule type" value="Genomic_DNA"/>
</dbReference>
<dbReference type="AlphaFoldDB" id="A0A9X0WGB0"/>
<evidence type="ECO:0000313" key="4">
    <source>
        <dbReference type="Proteomes" id="UP001138802"/>
    </source>
</evidence>
<dbReference type="PANTHER" id="PTHR43140:SF1">
    <property type="entry name" value="TYPE I RESTRICTION ENZYME ECOKI SPECIFICITY SUBUNIT"/>
    <property type="match status" value="1"/>
</dbReference>
<organism evidence="3 4">
    <name type="scientific">Thiocapsa imhoffii</name>
    <dbReference type="NCBI Taxonomy" id="382777"/>
    <lineage>
        <taxon>Bacteria</taxon>
        <taxon>Pseudomonadati</taxon>
        <taxon>Pseudomonadota</taxon>
        <taxon>Gammaproteobacteria</taxon>
        <taxon>Chromatiales</taxon>
        <taxon>Chromatiaceae</taxon>
        <taxon>Thiocapsa</taxon>
    </lineage>
</organism>
<keyword evidence="3" id="KW-0378">Hydrolase</keyword>
<reference evidence="3 4" key="1">
    <citation type="journal article" date="2020" name="Microorganisms">
        <title>Osmotic Adaptation and Compatible Solute Biosynthesis of Phototrophic Bacteria as Revealed from Genome Analyses.</title>
        <authorList>
            <person name="Imhoff J.F."/>
            <person name="Rahn T."/>
            <person name="Kunzel S."/>
            <person name="Keller A."/>
            <person name="Neulinger S.C."/>
        </authorList>
    </citation>
    <scope>NUCLEOTIDE SEQUENCE [LARGE SCALE GENOMIC DNA]</scope>
    <source>
        <strain evidence="3 4">DSM 21303</strain>
    </source>
</reference>
<gene>
    <name evidence="3" type="ORF">CKO25_03640</name>
</gene>
<keyword evidence="3" id="KW-0255">Endonuclease</keyword>
<keyword evidence="1" id="KW-0680">Restriction system</keyword>
<accession>A0A9X0WGB0</accession>
<keyword evidence="2" id="KW-0238">DNA-binding</keyword>
<proteinExistence type="predicted"/>
<dbReference type="InterPro" id="IPR044946">
    <property type="entry name" value="Restrct_endonuc_typeI_TRD_sf"/>
</dbReference>
<dbReference type="InterPro" id="IPR051212">
    <property type="entry name" value="Type-I_RE_S_subunit"/>
</dbReference>
<keyword evidence="4" id="KW-1185">Reference proteome</keyword>
<keyword evidence="3" id="KW-0540">Nuclease</keyword>
<protein>
    <submittedName>
        <fullName evidence="3">Restriction endonuclease subunit S</fullName>
    </submittedName>
</protein>
<dbReference type="SUPFAM" id="SSF116734">
    <property type="entry name" value="DNA methylase specificity domain"/>
    <property type="match status" value="2"/>
</dbReference>
<sequence>MHGWPLVALGDLLTPSIDRHPVEAGKLYPNIGIYGFGRGVFEKPPIDGGSFAADSLYRLRAGQFVYSRLKAFEGAYGLVPEFGDGAFVTNEFPAFDIASERVLPQFLLWYFRRPGTWEQLAKHSAGVGARRERLHPRSLLAEVVALPSLPEQARLVAGLDALATRLAEVGQLRREIQNDAQALLHSVFHRLIQGAEYRPLAEVAPIVRRPVELDLDTTYEEIGIRSFHRGVFFKCLSLGSDISHKSMFRMVPGDLVFSNIMAWEGAVAVVRPEDEGRIGVHRFITCVPKAEIADAHFLWFYFQTGEGFEKIVAASPATIARNRTLSMKKLEAIHVPVPAYKEQQEFSALQTKVAAIRRVHADNQPELDVLLPAVLDKAFKGEL</sequence>
<dbReference type="GO" id="GO:0009307">
    <property type="term" value="P:DNA restriction-modification system"/>
    <property type="evidence" value="ECO:0007669"/>
    <property type="project" value="UniProtKB-KW"/>
</dbReference>
<name>A0A9X0WGB0_9GAMM</name>
<dbReference type="Proteomes" id="UP001138802">
    <property type="component" value="Unassembled WGS sequence"/>
</dbReference>
<evidence type="ECO:0000313" key="3">
    <source>
        <dbReference type="EMBL" id="MBK1643764.1"/>
    </source>
</evidence>